<reference evidence="1 2" key="1">
    <citation type="submission" date="2019-10" db="EMBL/GenBank/DDBJ databases">
        <title>Pseudoalteromonas rubra S4059.</title>
        <authorList>
            <person name="Paulsen S."/>
            <person name="Wang X."/>
        </authorList>
    </citation>
    <scope>NUCLEOTIDE SEQUENCE [LARGE SCALE GENOMIC DNA]</scope>
    <source>
        <strain evidence="1 2">S4059</strain>
    </source>
</reference>
<protein>
    <submittedName>
        <fullName evidence="1">Uncharacterized protein</fullName>
    </submittedName>
</protein>
<gene>
    <name evidence="1" type="ORF">CWC22_019120</name>
</gene>
<sequence>MKLVSILTLSLLLPLAPAAFAAKGVGQVERIYPSGGKVFFRLKGDECKQSANAGNTYWYFELADATAGVNVSMLLAAANTSKTIKIGYPSCDPTKNQKINYLYQDF</sequence>
<accession>A0A5S3UYZ0</accession>
<dbReference type="EMBL" id="CP045429">
    <property type="protein sequence ID" value="QPB84982.1"/>
    <property type="molecule type" value="Genomic_DNA"/>
</dbReference>
<dbReference type="RefSeq" id="WP_138538083.1">
    <property type="nucleotide sequence ID" value="NZ_CP045429.1"/>
</dbReference>
<dbReference type="AlphaFoldDB" id="A0A5S3UYZ0"/>
<organism evidence="1 2">
    <name type="scientific">Pseudoalteromonas rubra</name>
    <dbReference type="NCBI Taxonomy" id="43658"/>
    <lineage>
        <taxon>Bacteria</taxon>
        <taxon>Pseudomonadati</taxon>
        <taxon>Pseudomonadota</taxon>
        <taxon>Gammaproteobacteria</taxon>
        <taxon>Alteromonadales</taxon>
        <taxon>Pseudoalteromonadaceae</taxon>
        <taxon>Pseudoalteromonas</taxon>
    </lineage>
</organism>
<name>A0A5S3UYZ0_9GAMM</name>
<dbReference type="Proteomes" id="UP000305729">
    <property type="component" value="Chromosome 1"/>
</dbReference>
<dbReference type="STRING" id="43658.AT705_11720"/>
<evidence type="ECO:0000313" key="2">
    <source>
        <dbReference type="Proteomes" id="UP000305729"/>
    </source>
</evidence>
<proteinExistence type="predicted"/>
<evidence type="ECO:0000313" key="1">
    <source>
        <dbReference type="EMBL" id="QPB84982.1"/>
    </source>
</evidence>